<reference evidence="7" key="1">
    <citation type="submission" date="2014-06" db="EMBL/GenBank/DDBJ databases">
        <title>Key roles for freshwater Actinobacteria revealed by deep metagenomic sequencing.</title>
        <authorList>
            <person name="Ghai R."/>
            <person name="Mizuno C.M."/>
            <person name="Picazo A."/>
            <person name="Camacho A."/>
            <person name="Rodriguez-Valera F."/>
        </authorList>
    </citation>
    <scope>NUCLEOTIDE SEQUENCE</scope>
</reference>
<keyword evidence="4" id="KW-0456">Lyase</keyword>
<feature type="domain" description="Orn/DAP/Arg decarboxylase 2 C-terminal" evidence="5">
    <location>
        <begin position="39"/>
        <end position="380"/>
    </location>
</feature>
<dbReference type="Gene3D" id="3.20.20.10">
    <property type="entry name" value="Alanine racemase"/>
    <property type="match status" value="1"/>
</dbReference>
<dbReference type="InterPro" id="IPR022643">
    <property type="entry name" value="De-COase2_C"/>
</dbReference>
<evidence type="ECO:0000256" key="3">
    <source>
        <dbReference type="ARBA" id="ARBA00022898"/>
    </source>
</evidence>
<dbReference type="CDD" id="cd06828">
    <property type="entry name" value="PLPDE_III_DapDC"/>
    <property type="match status" value="1"/>
</dbReference>
<dbReference type="Gene3D" id="2.40.37.10">
    <property type="entry name" value="Lyase, Ornithine Decarboxylase, Chain A, domain 1"/>
    <property type="match status" value="1"/>
</dbReference>
<keyword evidence="3" id="KW-0663">Pyridoxal phosphate</keyword>
<evidence type="ECO:0000256" key="1">
    <source>
        <dbReference type="ARBA" id="ARBA00001933"/>
    </source>
</evidence>
<dbReference type="PANTHER" id="PTHR43727:SF2">
    <property type="entry name" value="GROUP IV DECARBOXYLASE"/>
    <property type="match status" value="1"/>
</dbReference>
<dbReference type="PRINTS" id="PR01179">
    <property type="entry name" value="ODADCRBXLASE"/>
</dbReference>
<comment type="cofactor">
    <cofactor evidence="1">
        <name>pyridoxal 5'-phosphate</name>
        <dbReference type="ChEBI" id="CHEBI:597326"/>
    </cofactor>
</comment>
<dbReference type="GO" id="GO:0009089">
    <property type="term" value="P:lysine biosynthetic process via diaminopimelate"/>
    <property type="evidence" value="ECO:0007669"/>
    <property type="project" value="InterPro"/>
</dbReference>
<dbReference type="HAMAP" id="MF_02120">
    <property type="entry name" value="LysA"/>
    <property type="match status" value="1"/>
</dbReference>
<feature type="domain" description="Orn/DAP/Arg decarboxylase 2 N-terminal" evidence="6">
    <location>
        <begin position="46"/>
        <end position="288"/>
    </location>
</feature>
<name>A0A094PWN8_9ZZZZ</name>
<evidence type="ECO:0000256" key="4">
    <source>
        <dbReference type="ARBA" id="ARBA00023239"/>
    </source>
</evidence>
<dbReference type="AlphaFoldDB" id="A0A094PWN8"/>
<dbReference type="InterPro" id="IPR022653">
    <property type="entry name" value="De-COase2_pyr-phos_BS"/>
</dbReference>
<dbReference type="InterPro" id="IPR009006">
    <property type="entry name" value="Ala_racemase/Decarboxylase_C"/>
</dbReference>
<dbReference type="SUPFAM" id="SSF50621">
    <property type="entry name" value="Alanine racemase C-terminal domain-like"/>
    <property type="match status" value="1"/>
</dbReference>
<gene>
    <name evidence="7" type="ORF">GM51_18045</name>
</gene>
<accession>A0A094PWN8</accession>
<dbReference type="GO" id="GO:0008836">
    <property type="term" value="F:diaminopimelate decarboxylase activity"/>
    <property type="evidence" value="ECO:0007669"/>
    <property type="project" value="InterPro"/>
</dbReference>
<dbReference type="SUPFAM" id="SSF51419">
    <property type="entry name" value="PLP-binding barrel"/>
    <property type="match status" value="1"/>
</dbReference>
<evidence type="ECO:0000256" key="2">
    <source>
        <dbReference type="ARBA" id="ARBA00022793"/>
    </source>
</evidence>
<comment type="caution">
    <text evidence="7">The sequence shown here is derived from an EMBL/GenBank/DDBJ whole genome shotgun (WGS) entry which is preliminary data.</text>
</comment>
<dbReference type="InterPro" id="IPR000183">
    <property type="entry name" value="Orn/DAP/Arg_de-COase"/>
</dbReference>
<dbReference type="Pfam" id="PF02784">
    <property type="entry name" value="Orn_Arg_deC_N"/>
    <property type="match status" value="1"/>
</dbReference>
<dbReference type="InterPro" id="IPR029066">
    <property type="entry name" value="PLP-binding_barrel"/>
</dbReference>
<dbReference type="PANTHER" id="PTHR43727">
    <property type="entry name" value="DIAMINOPIMELATE DECARBOXYLASE"/>
    <property type="match status" value="1"/>
</dbReference>
<evidence type="ECO:0000313" key="7">
    <source>
        <dbReference type="EMBL" id="KGA14129.1"/>
    </source>
</evidence>
<evidence type="ECO:0000259" key="6">
    <source>
        <dbReference type="Pfam" id="PF02784"/>
    </source>
</evidence>
<dbReference type="EMBL" id="JNSL01000159">
    <property type="protein sequence ID" value="KGA14129.1"/>
    <property type="molecule type" value="Genomic_DNA"/>
</dbReference>
<dbReference type="InterPro" id="IPR002986">
    <property type="entry name" value="DAP_deCOOHase_LysA"/>
</dbReference>
<dbReference type="Pfam" id="PF00278">
    <property type="entry name" value="Orn_DAP_Arg_deC"/>
    <property type="match status" value="1"/>
</dbReference>
<keyword evidence="2" id="KW-0210">Decarboxylase</keyword>
<dbReference type="NCBIfam" id="TIGR01048">
    <property type="entry name" value="lysA"/>
    <property type="match status" value="1"/>
</dbReference>
<dbReference type="PROSITE" id="PS00878">
    <property type="entry name" value="ODR_DC_2_1"/>
    <property type="match status" value="1"/>
</dbReference>
<proteinExistence type="inferred from homology"/>
<organism evidence="7">
    <name type="scientific">freshwater metagenome</name>
    <dbReference type="NCBI Taxonomy" id="449393"/>
    <lineage>
        <taxon>unclassified sequences</taxon>
        <taxon>metagenomes</taxon>
        <taxon>ecological metagenomes</taxon>
    </lineage>
</organism>
<dbReference type="InterPro" id="IPR022644">
    <property type="entry name" value="De-COase2_N"/>
</dbReference>
<dbReference type="FunFam" id="3.20.20.10:FF:000003">
    <property type="entry name" value="Diaminopimelate decarboxylase"/>
    <property type="match status" value="1"/>
</dbReference>
<dbReference type="PRINTS" id="PR01181">
    <property type="entry name" value="DAPDCRBXLASE"/>
</dbReference>
<sequence length="423" mass="45253">MSIIDFQLLPRTATVNDAGVLSIGGVTVAAMAEQFGTPLYVYDEEHLRNRCREAVAAFGKDRVIYATKAFLCGAMARLANEEGLLLDVATGGELFAALHAGVPGERCVLHGNNKSMEELRAAITARVQHIVVDSFHELDRIEKLHSEGLPAPRVQLRITPGVHVDTHDYVATGQDDSKFGFNLNNGDAMLAIQRAQASAAVELVGIHCHIGSNVLSVANFADACAVMVNLFLSVDVPELTLGGGLGVAYTNGETAPSMSEWADVLKRATSAIPAEKKVFVEPGRSIVATAGLTVYEVGTVKSIEGIRTYVSVDGGMSDNPRPMMYASAYEAFDPARTSANRTEHVRIVGKHCESGDIVINDALVAPNIQPGDLLVTPVTGAYGHSMASNYNKVPRPAVVFVANGVAREVVRRETLEDLVRFDI</sequence>
<evidence type="ECO:0000259" key="5">
    <source>
        <dbReference type="Pfam" id="PF00278"/>
    </source>
</evidence>
<protein>
    <submittedName>
        <fullName evidence="7">Diaminopimelate decarboxylase</fullName>
    </submittedName>
</protein>